<sequence length="241" mass="26352">MTWLNSLSYGSGGWGDELLHGLGVTLGLAIATFPVAIVLSFLIHWAKVSHYTPIRLFGRAYTTVFKSLPEILTLLILYYQSQAIVSWLVEAVAPGSHLSISPFVAGMMSLAFVISAYGSEVVRAALNAVGKGQFEAAASLGLSPFNAFFKVILPQVWRHAIPGFGNLWVILLKDTSLVSVITLFELTHVATIAINTTRQPFLFFGLISVIYVVLVTLSTRAQKQVEKRVSRGFIREETGHV</sequence>
<evidence type="ECO:0000259" key="10">
    <source>
        <dbReference type="PROSITE" id="PS50928"/>
    </source>
</evidence>
<keyword evidence="12" id="KW-1185">Reference proteome</keyword>
<comment type="subcellular location">
    <subcellularLocation>
        <location evidence="1">Cell inner membrane</location>
        <topology evidence="1">Multi-pass membrane protein</topology>
    </subcellularLocation>
    <subcellularLocation>
        <location evidence="9">Cell membrane</location>
        <topology evidence="9">Multi-pass membrane protein</topology>
    </subcellularLocation>
</comment>
<dbReference type="PANTHER" id="PTHR30133:SF2">
    <property type="entry name" value="ARGININE ABC TRANSPORTER PERMEASE PROTEIN ARTQ"/>
    <property type="match status" value="1"/>
</dbReference>
<evidence type="ECO:0000256" key="4">
    <source>
        <dbReference type="ARBA" id="ARBA00022475"/>
    </source>
</evidence>
<protein>
    <submittedName>
        <fullName evidence="11">ABC transporter permease subunit</fullName>
    </submittedName>
</protein>
<dbReference type="NCBIfam" id="TIGR01726">
    <property type="entry name" value="HEQRo_perm_3TM"/>
    <property type="match status" value="1"/>
</dbReference>
<comment type="caution">
    <text evidence="11">The sequence shown here is derived from an EMBL/GenBank/DDBJ whole genome shotgun (WGS) entry which is preliminary data.</text>
</comment>
<dbReference type="RefSeq" id="WP_181762115.1">
    <property type="nucleotide sequence ID" value="NZ_BMCR01000014.1"/>
</dbReference>
<dbReference type="InterPro" id="IPR000515">
    <property type="entry name" value="MetI-like"/>
</dbReference>
<organism evidence="11 12">
    <name type="scientific">Stappia taiwanensis</name>
    <dbReference type="NCBI Taxonomy" id="992267"/>
    <lineage>
        <taxon>Bacteria</taxon>
        <taxon>Pseudomonadati</taxon>
        <taxon>Pseudomonadota</taxon>
        <taxon>Alphaproteobacteria</taxon>
        <taxon>Hyphomicrobiales</taxon>
        <taxon>Stappiaceae</taxon>
        <taxon>Stappia</taxon>
    </lineage>
</organism>
<keyword evidence="5" id="KW-0997">Cell inner membrane</keyword>
<evidence type="ECO:0000256" key="1">
    <source>
        <dbReference type="ARBA" id="ARBA00004429"/>
    </source>
</evidence>
<dbReference type="InterPro" id="IPR010065">
    <property type="entry name" value="AA_ABC_transptr_permease_3TM"/>
</dbReference>
<dbReference type="GO" id="GO:0043190">
    <property type="term" value="C:ATP-binding cassette (ABC) transporter complex"/>
    <property type="evidence" value="ECO:0007669"/>
    <property type="project" value="InterPro"/>
</dbReference>
<evidence type="ECO:0000256" key="6">
    <source>
        <dbReference type="ARBA" id="ARBA00022692"/>
    </source>
</evidence>
<keyword evidence="7 9" id="KW-1133">Transmembrane helix</keyword>
<dbReference type="Pfam" id="PF00528">
    <property type="entry name" value="BPD_transp_1"/>
    <property type="match status" value="1"/>
</dbReference>
<evidence type="ECO:0000256" key="3">
    <source>
        <dbReference type="ARBA" id="ARBA00022448"/>
    </source>
</evidence>
<keyword evidence="4" id="KW-1003">Cell membrane</keyword>
<evidence type="ECO:0000256" key="7">
    <source>
        <dbReference type="ARBA" id="ARBA00022989"/>
    </source>
</evidence>
<gene>
    <name evidence="11" type="ORF">H1W37_19855</name>
</gene>
<feature type="transmembrane region" description="Helical" evidence="9">
    <location>
        <begin position="99"/>
        <end position="117"/>
    </location>
</feature>
<dbReference type="EMBL" id="JACEON010000030">
    <property type="protein sequence ID" value="MBA4613918.1"/>
    <property type="molecule type" value="Genomic_DNA"/>
</dbReference>
<evidence type="ECO:0000256" key="5">
    <source>
        <dbReference type="ARBA" id="ARBA00022519"/>
    </source>
</evidence>
<feature type="transmembrane region" description="Helical" evidence="9">
    <location>
        <begin position="56"/>
        <end position="79"/>
    </location>
</feature>
<reference evidence="11 12" key="1">
    <citation type="submission" date="2020-07" db="EMBL/GenBank/DDBJ databases">
        <authorList>
            <person name="Li M."/>
        </authorList>
    </citation>
    <scope>NUCLEOTIDE SEQUENCE [LARGE SCALE GENOMIC DNA]</scope>
    <source>
        <strain evidence="11 12">DSM 23284</strain>
    </source>
</reference>
<feature type="transmembrane region" description="Helical" evidence="9">
    <location>
        <begin position="20"/>
        <end position="44"/>
    </location>
</feature>
<keyword evidence="3 9" id="KW-0813">Transport</keyword>
<dbReference type="GO" id="GO:0022857">
    <property type="term" value="F:transmembrane transporter activity"/>
    <property type="evidence" value="ECO:0007669"/>
    <property type="project" value="InterPro"/>
</dbReference>
<feature type="domain" description="ABC transmembrane type-1" evidence="10">
    <location>
        <begin position="22"/>
        <end position="219"/>
    </location>
</feature>
<reference evidence="11 12" key="2">
    <citation type="submission" date="2020-08" db="EMBL/GenBank/DDBJ databases">
        <title>Stappia taiwanensis sp. nov., isolated from a coastal thermal spring.</title>
        <authorList>
            <person name="Kampfer P."/>
        </authorList>
    </citation>
    <scope>NUCLEOTIDE SEQUENCE [LARGE SCALE GENOMIC DNA]</scope>
    <source>
        <strain evidence="11 12">DSM 23284</strain>
    </source>
</reference>
<dbReference type="CDD" id="cd06261">
    <property type="entry name" value="TM_PBP2"/>
    <property type="match status" value="1"/>
</dbReference>
<evidence type="ECO:0000313" key="12">
    <source>
        <dbReference type="Proteomes" id="UP000559404"/>
    </source>
</evidence>
<feature type="transmembrane region" description="Helical" evidence="9">
    <location>
        <begin position="201"/>
        <end position="221"/>
    </location>
</feature>
<comment type="similarity">
    <text evidence="2">Belongs to the binding-protein-dependent transport system permease family. HisMQ subfamily.</text>
</comment>
<name>A0A838XZG2_9HYPH</name>
<dbReference type="InterPro" id="IPR051613">
    <property type="entry name" value="ABC_transp_permease_HisMQ"/>
</dbReference>
<dbReference type="AlphaFoldDB" id="A0A838XZG2"/>
<dbReference type="PANTHER" id="PTHR30133">
    <property type="entry name" value="CATIONIC AMINO ACID TRANSPORTER, MEMBRANE COMPONENT"/>
    <property type="match status" value="1"/>
</dbReference>
<evidence type="ECO:0000256" key="2">
    <source>
        <dbReference type="ARBA" id="ARBA00010072"/>
    </source>
</evidence>
<dbReference type="PROSITE" id="PS50928">
    <property type="entry name" value="ABC_TM1"/>
    <property type="match status" value="1"/>
</dbReference>
<dbReference type="InterPro" id="IPR035906">
    <property type="entry name" value="MetI-like_sf"/>
</dbReference>
<evidence type="ECO:0000256" key="8">
    <source>
        <dbReference type="ARBA" id="ARBA00023136"/>
    </source>
</evidence>
<evidence type="ECO:0000313" key="11">
    <source>
        <dbReference type="EMBL" id="MBA4613918.1"/>
    </source>
</evidence>
<keyword evidence="6 9" id="KW-0812">Transmembrane</keyword>
<dbReference type="Gene3D" id="1.10.3720.10">
    <property type="entry name" value="MetI-like"/>
    <property type="match status" value="1"/>
</dbReference>
<evidence type="ECO:0000256" key="9">
    <source>
        <dbReference type="RuleBase" id="RU363032"/>
    </source>
</evidence>
<dbReference type="SUPFAM" id="SSF161098">
    <property type="entry name" value="MetI-like"/>
    <property type="match status" value="1"/>
</dbReference>
<accession>A0A838XZG2</accession>
<proteinExistence type="inferred from homology"/>
<keyword evidence="8 9" id="KW-0472">Membrane</keyword>
<dbReference type="Proteomes" id="UP000559404">
    <property type="component" value="Unassembled WGS sequence"/>
</dbReference>